<dbReference type="CDD" id="cd07385">
    <property type="entry name" value="MPP_YkuE_C"/>
    <property type="match status" value="1"/>
</dbReference>
<dbReference type="InterPro" id="IPR029052">
    <property type="entry name" value="Metallo-depent_PP-like"/>
</dbReference>
<name>A0ABW1Z5V6_9BACT</name>
<proteinExistence type="predicted"/>
<sequence length="313" mass="34376">MTYGHRKHPRETLTTTRPQDRIHLAPAPSGRAPSYTRRAFLTTAGLAAAGLATYSNTLARHELVHSKITLPIRNLPDAFVGFRMVQISDLHLHGFTESWFLEQVIGQVNAMDPEVVLITGDFVSRGGSQRKITQAAGECAEILSQLKAPQRFGILGNHDVAVGANRVIEPLEAHRTPVLVDSFFALERGSDLLWLAGADDASIRLPDLDMSIPLYPKAPVILLAHEPDFVDHVVKHPRFPLIDAMLSGHTHGGQIRLPGVGPLVLPPLGKHYVQGAFQFEHMKLYVNRGVGTVGVPFRFNCPAEITEITLQRA</sequence>
<dbReference type="InterPro" id="IPR051158">
    <property type="entry name" value="Metallophosphoesterase_sf"/>
</dbReference>
<accession>A0ABW1Z5V6</accession>
<protein>
    <submittedName>
        <fullName evidence="4">Metallophosphoesterase</fullName>
    </submittedName>
</protein>
<evidence type="ECO:0000256" key="2">
    <source>
        <dbReference type="ARBA" id="ARBA00022801"/>
    </source>
</evidence>
<dbReference type="Proteomes" id="UP001596391">
    <property type="component" value="Unassembled WGS sequence"/>
</dbReference>
<evidence type="ECO:0000259" key="3">
    <source>
        <dbReference type="Pfam" id="PF00149"/>
    </source>
</evidence>
<keyword evidence="1" id="KW-0479">Metal-binding</keyword>
<dbReference type="RefSeq" id="WP_390233546.1">
    <property type="nucleotide sequence ID" value="NZ_JBHSWI010000001.1"/>
</dbReference>
<gene>
    <name evidence="4" type="ORF">ACFQBQ_01300</name>
</gene>
<evidence type="ECO:0000256" key="1">
    <source>
        <dbReference type="ARBA" id="ARBA00022723"/>
    </source>
</evidence>
<dbReference type="Pfam" id="PF00149">
    <property type="entry name" value="Metallophos"/>
    <property type="match status" value="1"/>
</dbReference>
<evidence type="ECO:0000313" key="5">
    <source>
        <dbReference type="Proteomes" id="UP001596391"/>
    </source>
</evidence>
<dbReference type="PANTHER" id="PTHR31302:SF31">
    <property type="entry name" value="PHOSPHODIESTERASE YAEI"/>
    <property type="match status" value="1"/>
</dbReference>
<keyword evidence="5" id="KW-1185">Reference proteome</keyword>
<dbReference type="PANTHER" id="PTHR31302">
    <property type="entry name" value="TRANSMEMBRANE PROTEIN WITH METALLOPHOSPHOESTERASE DOMAIN-RELATED"/>
    <property type="match status" value="1"/>
</dbReference>
<organism evidence="4 5">
    <name type="scientific">Granulicella cerasi</name>
    <dbReference type="NCBI Taxonomy" id="741063"/>
    <lineage>
        <taxon>Bacteria</taxon>
        <taxon>Pseudomonadati</taxon>
        <taxon>Acidobacteriota</taxon>
        <taxon>Terriglobia</taxon>
        <taxon>Terriglobales</taxon>
        <taxon>Acidobacteriaceae</taxon>
        <taxon>Granulicella</taxon>
    </lineage>
</organism>
<keyword evidence="2" id="KW-0378">Hydrolase</keyword>
<comment type="caution">
    <text evidence="4">The sequence shown here is derived from an EMBL/GenBank/DDBJ whole genome shotgun (WGS) entry which is preliminary data.</text>
</comment>
<dbReference type="Gene3D" id="3.60.21.10">
    <property type="match status" value="1"/>
</dbReference>
<dbReference type="EMBL" id="JBHSWI010000001">
    <property type="protein sequence ID" value="MFC6644248.1"/>
    <property type="molecule type" value="Genomic_DNA"/>
</dbReference>
<evidence type="ECO:0000313" key="4">
    <source>
        <dbReference type="EMBL" id="MFC6644248.1"/>
    </source>
</evidence>
<feature type="domain" description="Calcineurin-like phosphoesterase" evidence="3">
    <location>
        <begin position="83"/>
        <end position="252"/>
    </location>
</feature>
<reference evidence="5" key="1">
    <citation type="journal article" date="2019" name="Int. J. Syst. Evol. Microbiol.">
        <title>The Global Catalogue of Microorganisms (GCM) 10K type strain sequencing project: providing services to taxonomists for standard genome sequencing and annotation.</title>
        <authorList>
            <consortium name="The Broad Institute Genomics Platform"/>
            <consortium name="The Broad Institute Genome Sequencing Center for Infectious Disease"/>
            <person name="Wu L."/>
            <person name="Ma J."/>
        </authorList>
    </citation>
    <scope>NUCLEOTIDE SEQUENCE [LARGE SCALE GENOMIC DNA]</scope>
    <source>
        <strain evidence="5">CGMCC 1.16026</strain>
    </source>
</reference>
<dbReference type="InterPro" id="IPR004843">
    <property type="entry name" value="Calcineurin-like_PHP"/>
</dbReference>
<dbReference type="SUPFAM" id="SSF56300">
    <property type="entry name" value="Metallo-dependent phosphatases"/>
    <property type="match status" value="1"/>
</dbReference>